<dbReference type="EMBL" id="MLJW01000258">
    <property type="protein sequence ID" value="OIQ91467.1"/>
    <property type="molecule type" value="Genomic_DNA"/>
</dbReference>
<proteinExistence type="predicted"/>
<dbReference type="AlphaFoldDB" id="A0A1J5RPP5"/>
<reference evidence="1" key="1">
    <citation type="submission" date="2016-10" db="EMBL/GenBank/DDBJ databases">
        <title>Sequence of Gallionella enrichment culture.</title>
        <authorList>
            <person name="Poehlein A."/>
            <person name="Muehling M."/>
            <person name="Daniel R."/>
        </authorList>
    </citation>
    <scope>NUCLEOTIDE SEQUENCE</scope>
</reference>
<protein>
    <submittedName>
        <fullName evidence="1">Uncharacterized protein</fullName>
    </submittedName>
</protein>
<name>A0A1J5RPP5_9ZZZZ</name>
<organism evidence="1">
    <name type="scientific">mine drainage metagenome</name>
    <dbReference type="NCBI Taxonomy" id="410659"/>
    <lineage>
        <taxon>unclassified sequences</taxon>
        <taxon>metagenomes</taxon>
        <taxon>ecological metagenomes</taxon>
    </lineage>
</organism>
<accession>A0A1J5RPP5</accession>
<evidence type="ECO:0000313" key="1">
    <source>
        <dbReference type="EMBL" id="OIQ91467.1"/>
    </source>
</evidence>
<comment type="caution">
    <text evidence="1">The sequence shown here is derived from an EMBL/GenBank/DDBJ whole genome shotgun (WGS) entry which is preliminary data.</text>
</comment>
<sequence>MKPEDEDRLIFQTILDTPECRRDYERVTRLLNEDIQRSRFNRERAEQLFLFVIDDCVHRYAKRVGKDVERLVPKAIRYTLANEYAEIFIRSNGNIENQRPARRGLLSYFIGK</sequence>
<gene>
    <name evidence="1" type="ORF">GALL_266040</name>
</gene>